<dbReference type="EMBL" id="FWZU01000002">
    <property type="protein sequence ID" value="SMF00204.1"/>
    <property type="molecule type" value="Genomic_DNA"/>
</dbReference>
<dbReference type="GO" id="GO:0009279">
    <property type="term" value="C:cell outer membrane"/>
    <property type="evidence" value="ECO:0007669"/>
    <property type="project" value="UniProtKB-SubCell"/>
</dbReference>
<name>A0A1X7CNY0_9BACT</name>
<dbReference type="InterPro" id="IPR006664">
    <property type="entry name" value="OMP_bac"/>
</dbReference>
<evidence type="ECO:0000256" key="3">
    <source>
        <dbReference type="ARBA" id="ARBA00023237"/>
    </source>
</evidence>
<dbReference type="InterPro" id="IPR036465">
    <property type="entry name" value="vWFA_dom_sf"/>
</dbReference>
<organism evidence="7 8">
    <name type="scientific">Desulfovibrio gilichinskyi</name>
    <dbReference type="NCBI Taxonomy" id="1519643"/>
    <lineage>
        <taxon>Bacteria</taxon>
        <taxon>Pseudomonadati</taxon>
        <taxon>Thermodesulfobacteriota</taxon>
        <taxon>Desulfovibrionia</taxon>
        <taxon>Desulfovibrionales</taxon>
        <taxon>Desulfovibrionaceae</taxon>
        <taxon>Desulfovibrio</taxon>
    </lineage>
</organism>
<evidence type="ECO:0000256" key="4">
    <source>
        <dbReference type="PROSITE-ProRule" id="PRU00473"/>
    </source>
</evidence>
<dbReference type="PANTHER" id="PTHR30329:SF21">
    <property type="entry name" value="LIPOPROTEIN YIAD-RELATED"/>
    <property type="match status" value="1"/>
</dbReference>
<evidence type="ECO:0000259" key="6">
    <source>
        <dbReference type="PROSITE" id="PS51123"/>
    </source>
</evidence>
<keyword evidence="8" id="KW-1185">Reference proteome</keyword>
<proteinExistence type="predicted"/>
<protein>
    <submittedName>
        <fullName evidence="7">OmpA-OmpF porin, OOP family</fullName>
    </submittedName>
</protein>
<dbReference type="RefSeq" id="WP_085099347.1">
    <property type="nucleotide sequence ID" value="NZ_FWZU01000002.1"/>
</dbReference>
<evidence type="ECO:0000256" key="5">
    <source>
        <dbReference type="SAM" id="SignalP"/>
    </source>
</evidence>
<dbReference type="Gene3D" id="3.40.50.410">
    <property type="entry name" value="von Willebrand factor, type A domain"/>
    <property type="match status" value="1"/>
</dbReference>
<dbReference type="InterPro" id="IPR036737">
    <property type="entry name" value="OmpA-like_sf"/>
</dbReference>
<dbReference type="Pfam" id="PF00691">
    <property type="entry name" value="OmpA"/>
    <property type="match status" value="1"/>
</dbReference>
<accession>A0A1X7CNY0</accession>
<dbReference type="Gene3D" id="3.30.1330.60">
    <property type="entry name" value="OmpA-like domain"/>
    <property type="match status" value="1"/>
</dbReference>
<dbReference type="STRING" id="1519643.SAMN06295933_1025"/>
<keyword evidence="2 4" id="KW-0472">Membrane</keyword>
<evidence type="ECO:0000256" key="2">
    <source>
        <dbReference type="ARBA" id="ARBA00023136"/>
    </source>
</evidence>
<sequence>MKTKKLISLLTLTLIALMAMGSLASAESKIVLKPKVDAFALFVDTSPSMAESYKATGTPKIVAGINALKQLNGIIPNLGYQSALYTMPEFTTYSPKATYNKSAIAKGLSSISTDLPFFQSTPIGGGFTDLDTVLSTWKGKMAVIFVSDGLSNAGRKPATIVSDLAKKYGDRLCLHTISVADTPEGIAVMKKLASLTPCGIFVEASALSNKAVLDKFAQDVFYTQEEELTVEIIPVPVAVVDESMQEKIVFRNLNFGFDKYQITDEMEPSLVEAAAMLESYPNLKVMVGGHTDSTGPEKYNQALSLRRAQSVATWMAKNGISKDRIVATGYGEMSPKYDNNTKEGRKLNRRVEIDVKE</sequence>
<dbReference type="PANTHER" id="PTHR30329">
    <property type="entry name" value="STATOR ELEMENT OF FLAGELLAR MOTOR COMPLEX"/>
    <property type="match status" value="1"/>
</dbReference>
<evidence type="ECO:0000313" key="7">
    <source>
        <dbReference type="EMBL" id="SMF00204.1"/>
    </source>
</evidence>
<dbReference type="AlphaFoldDB" id="A0A1X7CNY0"/>
<dbReference type="InterPro" id="IPR050330">
    <property type="entry name" value="Bact_OuterMem_StrucFunc"/>
</dbReference>
<comment type="subcellular location">
    <subcellularLocation>
        <location evidence="1">Cell outer membrane</location>
    </subcellularLocation>
</comment>
<dbReference type="PRINTS" id="PR01021">
    <property type="entry name" value="OMPADOMAIN"/>
</dbReference>
<reference evidence="8" key="1">
    <citation type="submission" date="2017-04" db="EMBL/GenBank/DDBJ databases">
        <authorList>
            <person name="Varghese N."/>
            <person name="Submissions S."/>
        </authorList>
    </citation>
    <scope>NUCLEOTIDE SEQUENCE [LARGE SCALE GENOMIC DNA]</scope>
    <source>
        <strain evidence="8">K3S</strain>
    </source>
</reference>
<keyword evidence="5" id="KW-0732">Signal</keyword>
<evidence type="ECO:0000313" key="8">
    <source>
        <dbReference type="Proteomes" id="UP000192906"/>
    </source>
</evidence>
<dbReference type="Proteomes" id="UP000192906">
    <property type="component" value="Unassembled WGS sequence"/>
</dbReference>
<dbReference type="SUPFAM" id="SSF103088">
    <property type="entry name" value="OmpA-like"/>
    <property type="match status" value="1"/>
</dbReference>
<dbReference type="InterPro" id="IPR006665">
    <property type="entry name" value="OmpA-like"/>
</dbReference>
<dbReference type="PROSITE" id="PS51123">
    <property type="entry name" value="OMPA_2"/>
    <property type="match status" value="1"/>
</dbReference>
<feature type="chain" id="PRO_5012055649" evidence="5">
    <location>
        <begin position="25"/>
        <end position="357"/>
    </location>
</feature>
<dbReference type="SUPFAM" id="SSF53300">
    <property type="entry name" value="vWA-like"/>
    <property type="match status" value="1"/>
</dbReference>
<feature type="signal peptide" evidence="5">
    <location>
        <begin position="1"/>
        <end position="24"/>
    </location>
</feature>
<evidence type="ECO:0000256" key="1">
    <source>
        <dbReference type="ARBA" id="ARBA00004442"/>
    </source>
</evidence>
<dbReference type="OrthoDB" id="9805566at2"/>
<keyword evidence="3" id="KW-0998">Cell outer membrane</keyword>
<feature type="domain" description="OmpA-like" evidence="6">
    <location>
        <begin position="242"/>
        <end position="357"/>
    </location>
</feature>
<gene>
    <name evidence="7" type="ORF">SAMN06295933_1025</name>
</gene>
<dbReference type="CDD" id="cd07185">
    <property type="entry name" value="OmpA_C-like"/>
    <property type="match status" value="1"/>
</dbReference>